<protein>
    <submittedName>
        <fullName evidence="7">Amino acid permease</fullName>
    </submittedName>
</protein>
<evidence type="ECO:0000313" key="7">
    <source>
        <dbReference type="EMBL" id="HIH69845.1"/>
    </source>
</evidence>
<feature type="transmembrane region" description="Helical" evidence="6">
    <location>
        <begin position="317"/>
        <end position="336"/>
    </location>
</feature>
<feature type="transmembrane region" description="Helical" evidence="6">
    <location>
        <begin position="342"/>
        <end position="362"/>
    </location>
</feature>
<feature type="transmembrane region" description="Helical" evidence="6">
    <location>
        <begin position="223"/>
        <end position="244"/>
    </location>
</feature>
<dbReference type="PIRSF" id="PIRSF006060">
    <property type="entry name" value="AA_transporter"/>
    <property type="match status" value="1"/>
</dbReference>
<dbReference type="Pfam" id="PF13520">
    <property type="entry name" value="AA_permease_2"/>
    <property type="match status" value="1"/>
</dbReference>
<comment type="caution">
    <text evidence="7">The sequence shown here is derived from an EMBL/GenBank/DDBJ whole genome shotgun (WGS) entry which is preliminary data.</text>
</comment>
<name>A0A832W031_9EURY</name>
<feature type="transmembrane region" description="Helical" evidence="6">
    <location>
        <begin position="12"/>
        <end position="41"/>
    </location>
</feature>
<feature type="transmembrane region" description="Helical" evidence="6">
    <location>
        <begin position="374"/>
        <end position="396"/>
    </location>
</feature>
<evidence type="ECO:0000256" key="5">
    <source>
        <dbReference type="ARBA" id="ARBA00023136"/>
    </source>
</evidence>
<organism evidence="7 8">
    <name type="scientific">Methermicoccus shengliensis</name>
    <dbReference type="NCBI Taxonomy" id="660064"/>
    <lineage>
        <taxon>Archaea</taxon>
        <taxon>Methanobacteriati</taxon>
        <taxon>Methanobacteriota</taxon>
        <taxon>Stenosarchaea group</taxon>
        <taxon>Methanomicrobia</taxon>
        <taxon>Methanosarcinales</taxon>
        <taxon>Methermicoccaceae</taxon>
        <taxon>Methermicoccus</taxon>
    </lineage>
</organism>
<reference evidence="7" key="1">
    <citation type="journal article" date="2020" name="bioRxiv">
        <title>A rank-normalized archaeal taxonomy based on genome phylogeny resolves widespread incomplete and uneven classifications.</title>
        <authorList>
            <person name="Rinke C."/>
            <person name="Chuvochina M."/>
            <person name="Mussig A.J."/>
            <person name="Chaumeil P.-A."/>
            <person name="Waite D.W."/>
            <person name="Whitman W.B."/>
            <person name="Parks D.H."/>
            <person name="Hugenholtz P."/>
        </authorList>
    </citation>
    <scope>NUCLEOTIDE SEQUENCE</scope>
    <source>
        <strain evidence="7">UBA12518</strain>
    </source>
</reference>
<sequence length="441" mass="45635">MSMTGGPKRSEGLSLLATIAFAVGSMVGAGVFVLSGMVIAIAGASAILSYALCGVLVCLSGLSYATLASIFPEDGGGYLYAKRMLGEYPGFIAGWAMYVSMMISTAFVVLGFGIYLNLLLGTHIDPRLAALGAVLFLTLLNIRGLSEAGRAEVVLVGTKLAILCVLVLAGLVHIRASAFVPFMPYGMEGMVQGMTMVFFTYVGFQVVAMMAGEVKESSRVVPIATLASIAIAAAIYVGVVVALLSAGLPSYGSESVFDAAVALLGGYGGAIVALAAVLSTLSSANAGIIGASRITMEMASENQLPGRFARLRNGQPTNSILLGSAITVVLIVHGGLDFIVDLTNVTVLISMLLVNASTLILMRGGKPISPEKRYFRIPLGGLFPTLGVLSCVLMLLTLPATTLAMGVGALLLGTVLYVLEDTPAGREAVEEIRRVLNRPSP</sequence>
<dbReference type="GO" id="GO:0022857">
    <property type="term" value="F:transmembrane transporter activity"/>
    <property type="evidence" value="ECO:0007669"/>
    <property type="project" value="InterPro"/>
</dbReference>
<feature type="transmembrane region" description="Helical" evidence="6">
    <location>
        <begin position="128"/>
        <end position="146"/>
    </location>
</feature>
<dbReference type="Gene3D" id="1.20.1740.10">
    <property type="entry name" value="Amino acid/polyamine transporter I"/>
    <property type="match status" value="1"/>
</dbReference>
<feature type="transmembrane region" description="Helical" evidence="6">
    <location>
        <begin position="402"/>
        <end position="419"/>
    </location>
</feature>
<feature type="transmembrane region" description="Helical" evidence="6">
    <location>
        <begin position="153"/>
        <end position="174"/>
    </location>
</feature>
<feature type="transmembrane region" description="Helical" evidence="6">
    <location>
        <begin position="264"/>
        <end position="288"/>
    </location>
</feature>
<accession>A0A832W031</accession>
<keyword evidence="3 6" id="KW-0812">Transmembrane</keyword>
<keyword evidence="5 6" id="KW-0472">Membrane</keyword>
<evidence type="ECO:0000256" key="2">
    <source>
        <dbReference type="ARBA" id="ARBA00022475"/>
    </source>
</evidence>
<comment type="subcellular location">
    <subcellularLocation>
        <location evidence="1">Cell membrane</location>
        <topology evidence="1">Multi-pass membrane protein</topology>
    </subcellularLocation>
</comment>
<dbReference type="InterPro" id="IPR050367">
    <property type="entry name" value="APC_superfamily"/>
</dbReference>
<feature type="transmembrane region" description="Helical" evidence="6">
    <location>
        <begin position="194"/>
        <end position="211"/>
    </location>
</feature>
<evidence type="ECO:0000256" key="1">
    <source>
        <dbReference type="ARBA" id="ARBA00004651"/>
    </source>
</evidence>
<evidence type="ECO:0000256" key="3">
    <source>
        <dbReference type="ARBA" id="ARBA00022692"/>
    </source>
</evidence>
<feature type="transmembrane region" description="Helical" evidence="6">
    <location>
        <begin position="92"/>
        <end position="116"/>
    </location>
</feature>
<dbReference type="InterPro" id="IPR002293">
    <property type="entry name" value="AA/rel_permease1"/>
</dbReference>
<keyword evidence="2" id="KW-1003">Cell membrane</keyword>
<evidence type="ECO:0000256" key="6">
    <source>
        <dbReference type="SAM" id="Phobius"/>
    </source>
</evidence>
<dbReference type="AlphaFoldDB" id="A0A832W031"/>
<evidence type="ECO:0000313" key="8">
    <source>
        <dbReference type="Proteomes" id="UP000600363"/>
    </source>
</evidence>
<evidence type="ECO:0000256" key="4">
    <source>
        <dbReference type="ARBA" id="ARBA00022989"/>
    </source>
</evidence>
<dbReference type="RefSeq" id="WP_042685204.1">
    <property type="nucleotide sequence ID" value="NZ_DUIH01000013.1"/>
</dbReference>
<dbReference type="GO" id="GO:0005886">
    <property type="term" value="C:plasma membrane"/>
    <property type="evidence" value="ECO:0007669"/>
    <property type="project" value="UniProtKB-SubCell"/>
</dbReference>
<feature type="transmembrane region" description="Helical" evidence="6">
    <location>
        <begin position="47"/>
        <end position="71"/>
    </location>
</feature>
<dbReference type="PANTHER" id="PTHR42770">
    <property type="entry name" value="AMINO ACID TRANSPORTER-RELATED"/>
    <property type="match status" value="1"/>
</dbReference>
<keyword evidence="4 6" id="KW-1133">Transmembrane helix</keyword>
<dbReference type="Proteomes" id="UP000600363">
    <property type="component" value="Unassembled WGS sequence"/>
</dbReference>
<proteinExistence type="predicted"/>
<gene>
    <name evidence="7" type="ORF">HA299_04410</name>
</gene>
<dbReference type="PANTHER" id="PTHR42770:SF11">
    <property type="entry name" value="INNER MEMBRANE TRANSPORT PROTEIN YBAT"/>
    <property type="match status" value="1"/>
</dbReference>
<dbReference type="EMBL" id="DUIH01000013">
    <property type="protein sequence ID" value="HIH69845.1"/>
    <property type="molecule type" value="Genomic_DNA"/>
</dbReference>